<dbReference type="FunFam" id="3.40.50.1000:FF:000121">
    <property type="entry name" value="Uncharacterized protein"/>
    <property type="match status" value="1"/>
</dbReference>
<accession>A0A8J8T700</accession>
<feature type="region of interest" description="Disordered" evidence="2">
    <location>
        <begin position="1"/>
        <end position="21"/>
    </location>
</feature>
<dbReference type="Pfam" id="PF03031">
    <property type="entry name" value="NIF"/>
    <property type="match status" value="1"/>
</dbReference>
<keyword evidence="1" id="KW-0175">Coiled coil</keyword>
<dbReference type="NCBIfam" id="TIGR02251">
    <property type="entry name" value="HIF-SF_euk"/>
    <property type="match status" value="1"/>
</dbReference>
<feature type="domain" description="FCP1 homology" evidence="3">
    <location>
        <begin position="367"/>
        <end position="530"/>
    </location>
</feature>
<evidence type="ECO:0000259" key="3">
    <source>
        <dbReference type="PROSITE" id="PS50969"/>
    </source>
</evidence>
<gene>
    <name evidence="4" type="ORF">FGO68_gene15080</name>
</gene>
<dbReference type="SMART" id="SM00577">
    <property type="entry name" value="CPDc"/>
    <property type="match status" value="1"/>
</dbReference>
<dbReference type="EMBL" id="RRYP01002438">
    <property type="protein sequence ID" value="TNV84767.1"/>
    <property type="molecule type" value="Genomic_DNA"/>
</dbReference>
<reference evidence="4" key="1">
    <citation type="submission" date="2019-06" db="EMBL/GenBank/DDBJ databases">
        <authorList>
            <person name="Zheng W."/>
        </authorList>
    </citation>
    <scope>NUCLEOTIDE SEQUENCE</scope>
    <source>
        <strain evidence="4">QDHG01</strain>
    </source>
</reference>
<protein>
    <recommendedName>
        <fullName evidence="3">FCP1 homology domain-containing protein</fullName>
    </recommendedName>
</protein>
<evidence type="ECO:0000256" key="2">
    <source>
        <dbReference type="SAM" id="MobiDB-lite"/>
    </source>
</evidence>
<organism evidence="4 5">
    <name type="scientific">Halteria grandinella</name>
    <dbReference type="NCBI Taxonomy" id="5974"/>
    <lineage>
        <taxon>Eukaryota</taxon>
        <taxon>Sar</taxon>
        <taxon>Alveolata</taxon>
        <taxon>Ciliophora</taxon>
        <taxon>Intramacronucleata</taxon>
        <taxon>Spirotrichea</taxon>
        <taxon>Stichotrichia</taxon>
        <taxon>Sporadotrichida</taxon>
        <taxon>Halteriidae</taxon>
        <taxon>Halteria</taxon>
    </lineage>
</organism>
<evidence type="ECO:0000256" key="1">
    <source>
        <dbReference type="SAM" id="Coils"/>
    </source>
</evidence>
<feature type="compositionally biased region" description="Low complexity" evidence="2">
    <location>
        <begin position="186"/>
        <end position="197"/>
    </location>
</feature>
<dbReference type="InterPro" id="IPR036412">
    <property type="entry name" value="HAD-like_sf"/>
</dbReference>
<dbReference type="AlphaFoldDB" id="A0A8J8T700"/>
<feature type="compositionally biased region" description="Polar residues" evidence="2">
    <location>
        <begin position="1"/>
        <end position="18"/>
    </location>
</feature>
<dbReference type="InterPro" id="IPR011948">
    <property type="entry name" value="Dullard_phosphatase"/>
</dbReference>
<dbReference type="InterPro" id="IPR050365">
    <property type="entry name" value="TIM50"/>
</dbReference>
<sequence length="593" mass="67521">MTSGDGRNSHQKNQNLTRSLIEDGSEDFTNIEEHLMEDTRISCRQAVASSLHNVSQLIRQGQNPYGNQGANGSQINIRNRRATTQSNLSGGKEDTFESSSFFDEGIPTSSNRYMFLFTNQNQQNPQFILAPPHKCSQVDSYNLPPTIFNTLMFGIDQNKVSNHVKESFSKINSQPNLQTGGNAPLQQSQQQQKTPQKQHLEEEKQALRKKSSRGNLKSSENYGQSNEYYAKGTPQHLVANNATHQPSQQPTQSSGAGLNAFVTKVDKFANPVPQAKKSSRKNKQQIEIEVEKKVEENKDYDNHMEPDAQAQQNAQPALSTIEDFQSSELHRNHLIQTLQSLQYIKTLPPVNKHDIKTRSVKLPPHRAPHIKKTIIFDLDETLVHCIDDIEKNPYDQEISVTFPNGETVKAGINIRPYAIECLKSANESYQVVVFTASHKAYADVVLDLLDPTHELIQYRLYRDHCIRTEEGIYIKDLRIITNRDLKDLIIVDNAVYSFGYQLDNGIPIIPFYEDKRDEELQHLIYYFNCLAQCEDVREQNRKAFQLKDLQEIDIAEYLQSMMSKTGNKQRQGEEEEGGEGNQEQDGDGDDEME</sequence>
<dbReference type="Proteomes" id="UP000785679">
    <property type="component" value="Unassembled WGS sequence"/>
</dbReference>
<keyword evidence="5" id="KW-1185">Reference proteome</keyword>
<dbReference type="CDD" id="cd07521">
    <property type="entry name" value="HAD_FCP1-like"/>
    <property type="match status" value="1"/>
</dbReference>
<dbReference type="PROSITE" id="PS50969">
    <property type="entry name" value="FCP1"/>
    <property type="match status" value="1"/>
</dbReference>
<feature type="compositionally biased region" description="Polar residues" evidence="2">
    <location>
        <begin position="213"/>
        <end position="227"/>
    </location>
</feature>
<feature type="region of interest" description="Disordered" evidence="2">
    <location>
        <begin position="166"/>
        <end position="227"/>
    </location>
</feature>
<feature type="region of interest" description="Disordered" evidence="2">
    <location>
        <begin position="84"/>
        <end position="103"/>
    </location>
</feature>
<dbReference type="OrthoDB" id="277011at2759"/>
<dbReference type="SUPFAM" id="SSF56784">
    <property type="entry name" value="HAD-like"/>
    <property type="match status" value="1"/>
</dbReference>
<dbReference type="Gene3D" id="3.40.50.1000">
    <property type="entry name" value="HAD superfamily/HAD-like"/>
    <property type="match status" value="1"/>
</dbReference>
<feature type="coiled-coil region" evidence="1">
    <location>
        <begin position="276"/>
        <end position="303"/>
    </location>
</feature>
<name>A0A8J8T700_HALGN</name>
<proteinExistence type="predicted"/>
<feature type="compositionally biased region" description="Polar residues" evidence="2">
    <location>
        <begin position="169"/>
        <end position="185"/>
    </location>
</feature>
<feature type="region of interest" description="Disordered" evidence="2">
    <location>
        <begin position="563"/>
        <end position="593"/>
    </location>
</feature>
<dbReference type="InterPro" id="IPR004274">
    <property type="entry name" value="FCP1_dom"/>
</dbReference>
<dbReference type="PANTHER" id="PTHR12210">
    <property type="entry name" value="DULLARD PROTEIN PHOSPHATASE"/>
    <property type="match status" value="1"/>
</dbReference>
<dbReference type="InterPro" id="IPR023214">
    <property type="entry name" value="HAD_sf"/>
</dbReference>
<feature type="compositionally biased region" description="Acidic residues" evidence="2">
    <location>
        <begin position="573"/>
        <end position="593"/>
    </location>
</feature>
<dbReference type="GO" id="GO:0016791">
    <property type="term" value="F:phosphatase activity"/>
    <property type="evidence" value="ECO:0007669"/>
    <property type="project" value="InterPro"/>
</dbReference>
<evidence type="ECO:0000313" key="5">
    <source>
        <dbReference type="Proteomes" id="UP000785679"/>
    </source>
</evidence>
<comment type="caution">
    <text evidence="4">The sequence shown here is derived from an EMBL/GenBank/DDBJ whole genome shotgun (WGS) entry which is preliminary data.</text>
</comment>
<evidence type="ECO:0000313" key="4">
    <source>
        <dbReference type="EMBL" id="TNV84767.1"/>
    </source>
</evidence>